<accession>A0A1E7EK32</accession>
<gene>
    <name evidence="1" type="ORF">FRACYDRAFT_255625</name>
</gene>
<dbReference type="Proteomes" id="UP000095751">
    <property type="component" value="Unassembled WGS sequence"/>
</dbReference>
<dbReference type="SUPFAM" id="SSF52047">
    <property type="entry name" value="RNI-like"/>
    <property type="match status" value="1"/>
</dbReference>
<dbReference type="Gene3D" id="3.80.10.10">
    <property type="entry name" value="Ribonuclease Inhibitor"/>
    <property type="match status" value="1"/>
</dbReference>
<organism evidence="1 2">
    <name type="scientific">Fragilariopsis cylindrus CCMP1102</name>
    <dbReference type="NCBI Taxonomy" id="635003"/>
    <lineage>
        <taxon>Eukaryota</taxon>
        <taxon>Sar</taxon>
        <taxon>Stramenopiles</taxon>
        <taxon>Ochrophyta</taxon>
        <taxon>Bacillariophyta</taxon>
        <taxon>Bacillariophyceae</taxon>
        <taxon>Bacillariophycidae</taxon>
        <taxon>Bacillariales</taxon>
        <taxon>Bacillariaceae</taxon>
        <taxon>Fragilariopsis</taxon>
    </lineage>
</organism>
<name>A0A1E7EK32_9STRA</name>
<dbReference type="InterPro" id="IPR032675">
    <property type="entry name" value="LRR_dom_sf"/>
</dbReference>
<reference evidence="1 2" key="1">
    <citation type="submission" date="2016-09" db="EMBL/GenBank/DDBJ databases">
        <title>Extensive genetic diversity and differential bi-allelic expression allows diatom success in the polar Southern Ocean.</title>
        <authorList>
            <consortium name="DOE Joint Genome Institute"/>
            <person name="Mock T."/>
            <person name="Otillar R.P."/>
            <person name="Strauss J."/>
            <person name="Dupont C."/>
            <person name="Frickenhaus S."/>
            <person name="Maumus F."/>
            <person name="Mcmullan M."/>
            <person name="Sanges R."/>
            <person name="Schmutz J."/>
            <person name="Toseland A."/>
            <person name="Valas R."/>
            <person name="Veluchamy A."/>
            <person name="Ward B.J."/>
            <person name="Allen A."/>
            <person name="Barry K."/>
            <person name="Falciatore A."/>
            <person name="Ferrante M."/>
            <person name="Fortunato A.E."/>
            <person name="Gloeckner G."/>
            <person name="Gruber A."/>
            <person name="Hipkin R."/>
            <person name="Janech M."/>
            <person name="Kroth P."/>
            <person name="Leese F."/>
            <person name="Lindquist E."/>
            <person name="Lyon B.R."/>
            <person name="Martin J."/>
            <person name="Mayer C."/>
            <person name="Parker M."/>
            <person name="Quesneville H."/>
            <person name="Raymond J."/>
            <person name="Uhlig C."/>
            <person name="Valentin K.U."/>
            <person name="Worden A.Z."/>
            <person name="Armbrust E.V."/>
            <person name="Bowler C."/>
            <person name="Green B."/>
            <person name="Moulton V."/>
            <person name="Van Oosterhout C."/>
            <person name="Grigoriev I."/>
        </authorList>
    </citation>
    <scope>NUCLEOTIDE SEQUENCE [LARGE SCALE GENOMIC DNA]</scope>
    <source>
        <strain evidence="1 2">CCMP1102</strain>
    </source>
</reference>
<evidence type="ECO:0000313" key="1">
    <source>
        <dbReference type="EMBL" id="OEU06246.1"/>
    </source>
</evidence>
<dbReference type="InParanoid" id="A0A1E7EK32"/>
<sequence length="317" mass="35821">MIGLKHLILLKCSSLPPEIAKLESLKILHLAICDDQIDLPQVEMPALEVFCISSGIWDKKQITALLSWLSVYAPKLTTFSIYDLSRDVSKLFISALLEPDVSGRVDLVRLDIKNCGLFEVDTETIIFDLLPLYPGITLLYLSENEIQSLKSIGETAMKMKNAITSQQLKCISLVGNPCFSNLNKTSSSDHIAAISLLKQFKQLIWLGHFKKTVRPTTEIEYWTKINRGGRHLVDGYKKVLPAYLWPSILEWAYRTSNGGPYAVKTIAEEDTHDATAMFYLIREGPLFSGKHKLSAPRHCSEILKNVSKKRKRENQKN</sequence>
<keyword evidence="2" id="KW-1185">Reference proteome</keyword>
<dbReference type="AlphaFoldDB" id="A0A1E7EK32"/>
<dbReference type="EMBL" id="KV784419">
    <property type="protein sequence ID" value="OEU06246.1"/>
    <property type="molecule type" value="Genomic_DNA"/>
</dbReference>
<proteinExistence type="predicted"/>
<protein>
    <submittedName>
        <fullName evidence="1">Uncharacterized protein</fullName>
    </submittedName>
</protein>
<evidence type="ECO:0000313" key="2">
    <source>
        <dbReference type="Proteomes" id="UP000095751"/>
    </source>
</evidence>
<dbReference type="KEGG" id="fcy:FRACYDRAFT_255625"/>